<organism evidence="1 2">
    <name type="scientific">Ambrosiozyma monospora</name>
    <name type="common">Yeast</name>
    <name type="synonym">Endomycopsis monosporus</name>
    <dbReference type="NCBI Taxonomy" id="43982"/>
    <lineage>
        <taxon>Eukaryota</taxon>
        <taxon>Fungi</taxon>
        <taxon>Dikarya</taxon>
        <taxon>Ascomycota</taxon>
        <taxon>Saccharomycotina</taxon>
        <taxon>Pichiomycetes</taxon>
        <taxon>Pichiales</taxon>
        <taxon>Pichiaceae</taxon>
        <taxon>Ambrosiozyma</taxon>
    </lineage>
</organism>
<gene>
    <name evidence="1" type="ORF">Amon02_001185500</name>
</gene>
<proteinExistence type="predicted"/>
<name>A0ACB5U870_AMBMO</name>
<comment type="caution">
    <text evidence="1">The sequence shown here is derived from an EMBL/GenBank/DDBJ whole genome shotgun (WGS) entry which is preliminary data.</text>
</comment>
<reference evidence="1" key="1">
    <citation type="submission" date="2023-04" db="EMBL/GenBank/DDBJ databases">
        <title>Ambrosiozyma monospora NBRC 10751.</title>
        <authorList>
            <person name="Ichikawa N."/>
            <person name="Sato H."/>
            <person name="Tonouchi N."/>
        </authorList>
    </citation>
    <scope>NUCLEOTIDE SEQUENCE</scope>
    <source>
        <strain evidence="1">NBRC 10751</strain>
    </source>
</reference>
<evidence type="ECO:0000313" key="1">
    <source>
        <dbReference type="EMBL" id="GMF03640.1"/>
    </source>
</evidence>
<dbReference type="EMBL" id="BSXS01013150">
    <property type="protein sequence ID" value="GMF03640.1"/>
    <property type="molecule type" value="Genomic_DNA"/>
</dbReference>
<dbReference type="Proteomes" id="UP001165064">
    <property type="component" value="Unassembled WGS sequence"/>
</dbReference>
<keyword evidence="2" id="KW-1185">Reference proteome</keyword>
<evidence type="ECO:0000313" key="2">
    <source>
        <dbReference type="Proteomes" id="UP001165064"/>
    </source>
</evidence>
<accession>A0ACB5U870</accession>
<sequence>MNRNRILVSLIKIIVSILHIPLIFSLNNTETSRTRLAIAISTLHLIVAICLFLCPTLLNLWRCGKQYWLYKNGRGVGIEVPDYRRKGEFIELPMDAAHNQSSGSSLRSFGSWSPFPFPFGPFGGSGSRDSGYGRGDVSLNGSLGQGSGPGVPDDRGSLTYSDVFSFSQTNRIQLSRSSSSSGASSMANSAAGLHSEVSSSRDIQLTDQRVLPGVSVLDYERS</sequence>
<protein>
    <submittedName>
        <fullName evidence="1">Unnamed protein product</fullName>
    </submittedName>
</protein>